<accession>A0A8C8VM65</accession>
<comment type="subcellular location">
    <subcellularLocation>
        <location evidence="1">Membrane</location>
    </subcellularLocation>
</comment>
<dbReference type="InterPro" id="IPR029044">
    <property type="entry name" value="Nucleotide-diphossugar_trans"/>
</dbReference>
<dbReference type="GO" id="GO:0085029">
    <property type="term" value="P:extracellular matrix assembly"/>
    <property type="evidence" value="ECO:0007669"/>
    <property type="project" value="TreeGrafter"/>
</dbReference>
<dbReference type="SUPFAM" id="SSF53448">
    <property type="entry name" value="Nucleotide-diphospho-sugar transferases"/>
    <property type="match status" value="1"/>
</dbReference>
<reference evidence="3" key="2">
    <citation type="submission" date="2025-09" db="UniProtKB">
        <authorList>
            <consortium name="Ensembl"/>
        </authorList>
    </citation>
    <scope>IDENTIFICATION</scope>
</reference>
<name>A0A8C8VM65_9SAUR</name>
<dbReference type="AlphaFoldDB" id="A0A8C8VM65"/>
<organism evidence="3 4">
    <name type="scientific">Pelusios castaneus</name>
    <name type="common">West African mud turtle</name>
    <dbReference type="NCBI Taxonomy" id="367368"/>
    <lineage>
        <taxon>Eukaryota</taxon>
        <taxon>Metazoa</taxon>
        <taxon>Chordata</taxon>
        <taxon>Craniata</taxon>
        <taxon>Vertebrata</taxon>
        <taxon>Euteleostomi</taxon>
        <taxon>Archelosauria</taxon>
        <taxon>Testudinata</taxon>
        <taxon>Testudines</taxon>
        <taxon>Pleurodira</taxon>
        <taxon>Pelomedusidae</taxon>
        <taxon>Pelusios</taxon>
    </lineage>
</organism>
<dbReference type="PANTHER" id="PTHR22913">
    <property type="entry name" value="HYALURONAN SYNTHASE"/>
    <property type="match status" value="1"/>
</dbReference>
<dbReference type="GO" id="GO:0030213">
    <property type="term" value="P:hyaluronan biosynthetic process"/>
    <property type="evidence" value="ECO:0007669"/>
    <property type="project" value="TreeGrafter"/>
</dbReference>
<evidence type="ECO:0000256" key="1">
    <source>
        <dbReference type="ARBA" id="ARBA00004370"/>
    </source>
</evidence>
<dbReference type="Proteomes" id="UP000694393">
    <property type="component" value="Unplaced"/>
</dbReference>
<evidence type="ECO:0000256" key="2">
    <source>
        <dbReference type="ARBA" id="ARBA00023136"/>
    </source>
</evidence>
<keyword evidence="4" id="KW-1185">Reference proteome</keyword>
<reference evidence="3" key="1">
    <citation type="submission" date="2025-08" db="UniProtKB">
        <authorList>
            <consortium name="Ensembl"/>
        </authorList>
    </citation>
    <scope>IDENTIFICATION</scope>
</reference>
<dbReference type="Gene3D" id="3.90.550.10">
    <property type="entry name" value="Spore Coat Polysaccharide Biosynthesis Protein SpsA, Chain A"/>
    <property type="match status" value="1"/>
</dbReference>
<evidence type="ECO:0000313" key="3">
    <source>
        <dbReference type="Ensembl" id="ENSPCEP00000018271.1"/>
    </source>
</evidence>
<keyword evidence="2" id="KW-0472">Membrane</keyword>
<sequence>MFQEVFAGEDVGTYIWENNYHQQPLPGAGGEELGPYSEVEMDEPGQLAVEELIRSKRCVCIMQRWGGKREVMYTAFRALGNSVDYVQVCDSDTKLDPWATVELVKVLEFNEGYGAVGGDVRILNLSDSYISFMSSLRYWMAFNVERACQSYFDCVSCISGPLGEPVRMPRFSSVHSPLPLLLRDPRPVSALAGPTDTLDQVLLS</sequence>
<dbReference type="GO" id="GO:0005886">
    <property type="term" value="C:plasma membrane"/>
    <property type="evidence" value="ECO:0007669"/>
    <property type="project" value="TreeGrafter"/>
</dbReference>
<evidence type="ECO:0000313" key="4">
    <source>
        <dbReference type="Proteomes" id="UP000694393"/>
    </source>
</evidence>
<dbReference type="Ensembl" id="ENSPCET00000018887.1">
    <property type="protein sequence ID" value="ENSPCEP00000018271.1"/>
    <property type="gene ID" value="ENSPCEG00000014188.1"/>
</dbReference>
<protein>
    <submittedName>
        <fullName evidence="3">Hyaluronan synthase 1</fullName>
    </submittedName>
</protein>
<dbReference type="GO" id="GO:0050501">
    <property type="term" value="F:hyaluronan synthase activity"/>
    <property type="evidence" value="ECO:0007669"/>
    <property type="project" value="TreeGrafter"/>
</dbReference>
<dbReference type="PANTHER" id="PTHR22913:SF4">
    <property type="entry name" value="HYALURONAN SYNTHASE 1"/>
    <property type="match status" value="1"/>
</dbReference>
<proteinExistence type="predicted"/>